<dbReference type="Gene3D" id="1.20.930.70">
    <property type="match status" value="1"/>
</dbReference>
<accession>A0AAD6DUZ1</accession>
<dbReference type="Gene3D" id="6.10.140.1400">
    <property type="match status" value="1"/>
</dbReference>
<dbReference type="PANTHER" id="PTHR10982">
    <property type="entry name" value="MALONYL COA-ACYL CARRIER PROTEIN TRANSACYLASE"/>
    <property type="match status" value="1"/>
</dbReference>
<keyword evidence="5 16" id="KW-0521">NADP</keyword>
<keyword evidence="9" id="KW-0511">Multifunctional enzyme</keyword>
<evidence type="ECO:0000256" key="6">
    <source>
        <dbReference type="ARBA" id="ARBA00023002"/>
    </source>
</evidence>
<dbReference type="Pfam" id="PF13452">
    <property type="entry name" value="FAS1_DH_region"/>
    <property type="match status" value="1"/>
</dbReference>
<comment type="catalytic activity">
    <reaction evidence="11">
        <text>acetyl-CoA + n malonyl-CoA + 2n NADPH + 4n H(+) = a long-chain-acyl-CoA + n CoA + n CO2 + 2n NADP(+).</text>
        <dbReference type="EC" id="2.3.1.86"/>
    </reaction>
</comment>
<dbReference type="Pfam" id="PF08354">
    <property type="entry name" value="Fas1-AflB-like_hel"/>
    <property type="match status" value="1"/>
</dbReference>
<organism evidence="19 20">
    <name type="scientific">Penicillium hordei</name>
    <dbReference type="NCBI Taxonomy" id="40994"/>
    <lineage>
        <taxon>Eukaryota</taxon>
        <taxon>Fungi</taxon>
        <taxon>Dikarya</taxon>
        <taxon>Ascomycota</taxon>
        <taxon>Pezizomycotina</taxon>
        <taxon>Eurotiomycetes</taxon>
        <taxon>Eurotiomycetidae</taxon>
        <taxon>Eurotiales</taxon>
        <taxon>Aspergillaceae</taxon>
        <taxon>Penicillium</taxon>
    </lineage>
</organism>
<comment type="catalytic activity">
    <reaction evidence="12">
        <text>holo-[ACP] + malonyl-CoA = malonyl-[ACP] + CoA</text>
        <dbReference type="Rhea" id="RHEA:41792"/>
        <dbReference type="Rhea" id="RHEA-COMP:9623"/>
        <dbReference type="Rhea" id="RHEA-COMP:9685"/>
        <dbReference type="ChEBI" id="CHEBI:57287"/>
        <dbReference type="ChEBI" id="CHEBI:57384"/>
        <dbReference type="ChEBI" id="CHEBI:64479"/>
        <dbReference type="ChEBI" id="CHEBI:78449"/>
        <dbReference type="EC" id="2.3.1.39"/>
    </reaction>
</comment>
<dbReference type="GO" id="GO:0004312">
    <property type="term" value="F:fatty acid synthase activity"/>
    <property type="evidence" value="ECO:0007669"/>
    <property type="project" value="InterPro"/>
</dbReference>
<name>A0AAD6DUZ1_9EURO</name>
<evidence type="ECO:0000256" key="12">
    <source>
        <dbReference type="ARBA" id="ARBA00048462"/>
    </source>
</evidence>
<dbReference type="SUPFAM" id="SSF52151">
    <property type="entry name" value="FabD/lysophospholipase-like"/>
    <property type="match status" value="2"/>
</dbReference>
<dbReference type="InterPro" id="IPR013565">
    <property type="entry name" value="Fas1/AflB-like_central"/>
</dbReference>
<evidence type="ECO:0000259" key="18">
    <source>
        <dbReference type="SMART" id="SM00827"/>
    </source>
</evidence>
<evidence type="ECO:0000256" key="4">
    <source>
        <dbReference type="ARBA" id="ARBA00022801"/>
    </source>
</evidence>
<dbReference type="InterPro" id="IPR050830">
    <property type="entry name" value="Fungal_FAS"/>
</dbReference>
<dbReference type="Proteomes" id="UP001213799">
    <property type="component" value="Unassembled WGS sequence"/>
</dbReference>
<dbReference type="PANTHER" id="PTHR10982:SF21">
    <property type="entry name" value="FATTY ACID SYNTHASE SUBUNIT BETA"/>
    <property type="match status" value="1"/>
</dbReference>
<dbReference type="InterPro" id="IPR002539">
    <property type="entry name" value="MaoC-like_dom"/>
</dbReference>
<dbReference type="Pfam" id="PF01575">
    <property type="entry name" value="MaoC_dehydratas"/>
    <property type="match status" value="1"/>
</dbReference>
<feature type="domain" description="Malonyl-CoA:ACP transacylase (MAT)" evidence="18">
    <location>
        <begin position="215"/>
        <end position="503"/>
    </location>
</feature>
<dbReference type="InterPro" id="IPR014043">
    <property type="entry name" value="Acyl_transferase_dom"/>
</dbReference>
<reference evidence="19" key="1">
    <citation type="journal article" date="2023" name="IMA Fungus">
        <title>Comparative genomic study of the Penicillium genus elucidates a diverse pangenome and 15 lateral gene transfer events.</title>
        <authorList>
            <person name="Petersen C."/>
            <person name="Sorensen T."/>
            <person name="Nielsen M.R."/>
            <person name="Sondergaard T.E."/>
            <person name="Sorensen J.L."/>
            <person name="Fitzpatrick D.A."/>
            <person name="Frisvad J.C."/>
            <person name="Nielsen K.L."/>
        </authorList>
    </citation>
    <scope>NUCLEOTIDE SEQUENCE</scope>
    <source>
        <strain evidence="19">IBT 12815</strain>
    </source>
</reference>
<dbReference type="PRINTS" id="PR01483">
    <property type="entry name" value="FASYNTHASE"/>
</dbReference>
<dbReference type="InterPro" id="IPR029069">
    <property type="entry name" value="HotDog_dom_sf"/>
</dbReference>
<dbReference type="InterPro" id="IPR003965">
    <property type="entry name" value="Fatty_acid_synthase"/>
</dbReference>
<dbReference type="SMART" id="SM00827">
    <property type="entry name" value="PKS_AT"/>
    <property type="match status" value="1"/>
</dbReference>
<evidence type="ECO:0000256" key="3">
    <source>
        <dbReference type="ARBA" id="ARBA00022679"/>
    </source>
</evidence>
<evidence type="ECO:0000256" key="14">
    <source>
        <dbReference type="ARBA" id="ARBA00048572"/>
    </source>
</evidence>
<dbReference type="Pfam" id="PF00698">
    <property type="entry name" value="Acyl_transf_1"/>
    <property type="match status" value="1"/>
</dbReference>
<comment type="catalytic activity">
    <reaction evidence="15">
        <text>holo-[ACP] + acetyl-CoA = acetyl-[ACP] + CoA</text>
        <dbReference type="Rhea" id="RHEA:41788"/>
        <dbReference type="Rhea" id="RHEA-COMP:9621"/>
        <dbReference type="Rhea" id="RHEA-COMP:9685"/>
        <dbReference type="ChEBI" id="CHEBI:57287"/>
        <dbReference type="ChEBI" id="CHEBI:57288"/>
        <dbReference type="ChEBI" id="CHEBI:64479"/>
        <dbReference type="ChEBI" id="CHEBI:78446"/>
        <dbReference type="EC" id="2.3.1.38"/>
    </reaction>
</comment>
<dbReference type="Gene3D" id="6.10.60.10">
    <property type="match status" value="1"/>
</dbReference>
<evidence type="ECO:0000256" key="15">
    <source>
        <dbReference type="ARBA" id="ARBA00048835"/>
    </source>
</evidence>
<dbReference type="SUPFAM" id="SSF54637">
    <property type="entry name" value="Thioesterase/thiol ester dehydrase-isomerase"/>
    <property type="match status" value="2"/>
</dbReference>
<dbReference type="GO" id="GO:0019171">
    <property type="term" value="F:(3R)-hydroxyacyl-[acyl-carrier-protein] dehydratase activity"/>
    <property type="evidence" value="ECO:0007669"/>
    <property type="project" value="UniProtKB-EC"/>
</dbReference>
<dbReference type="GO" id="GO:0004318">
    <property type="term" value="F:enoyl-[acyl-carrier-protein] reductase (NADH) activity"/>
    <property type="evidence" value="ECO:0007669"/>
    <property type="project" value="UniProtKB-UniRule"/>
</dbReference>
<keyword evidence="7 16" id="KW-0520">NAD</keyword>
<dbReference type="GO" id="GO:0006633">
    <property type="term" value="P:fatty acid biosynthetic process"/>
    <property type="evidence" value="ECO:0007669"/>
    <property type="project" value="InterPro"/>
</dbReference>
<reference evidence="19" key="2">
    <citation type="submission" date="2023-01" db="EMBL/GenBank/DDBJ databases">
        <authorList>
            <person name="Petersen C."/>
        </authorList>
    </citation>
    <scope>NUCLEOTIDE SEQUENCE</scope>
    <source>
        <strain evidence="19">IBT 12815</strain>
    </source>
</reference>
<dbReference type="Gene3D" id="3.20.20.70">
    <property type="entry name" value="Aldolase class I"/>
    <property type="match status" value="1"/>
</dbReference>
<evidence type="ECO:0000256" key="11">
    <source>
        <dbReference type="ARBA" id="ARBA00048237"/>
    </source>
</evidence>
<dbReference type="InterPro" id="IPR001227">
    <property type="entry name" value="Ac_transferase_dom_sf"/>
</dbReference>
<dbReference type="InterPro" id="IPR040883">
    <property type="entry name" value="FAS_meander"/>
</dbReference>
<dbReference type="EMBL" id="JAQJAE010000005">
    <property type="protein sequence ID" value="KAJ5593705.1"/>
    <property type="molecule type" value="Genomic_DNA"/>
</dbReference>
<keyword evidence="3 16" id="KW-0808">Transferase</keyword>
<dbReference type="PIRSF" id="PIRSF005562">
    <property type="entry name" value="FAS_yeast_beta"/>
    <property type="match status" value="1"/>
</dbReference>
<dbReference type="Pfam" id="PF22235">
    <property type="entry name" value="FAS1_thioest_ins"/>
    <property type="match status" value="1"/>
</dbReference>
<dbReference type="Pfam" id="PF17951">
    <property type="entry name" value="FAS_meander"/>
    <property type="match status" value="1"/>
</dbReference>
<protein>
    <submittedName>
        <fullName evidence="19">Fatty acid synthase beta subunit</fullName>
    </submittedName>
</protein>
<comment type="similarity">
    <text evidence="2 16">Belongs to the fungal fatty acid synthetase subunit beta family.</text>
</comment>
<dbReference type="RefSeq" id="XP_056750331.1">
    <property type="nucleotide sequence ID" value="XM_056901663.1"/>
</dbReference>
<dbReference type="FunFam" id="3.40.366.10:FF:000006">
    <property type="entry name" value="Fatty acid synthase beta subunit dehydratase"/>
    <property type="match status" value="1"/>
</dbReference>
<gene>
    <name evidence="19" type="ORF">N7537_010609</name>
</gene>
<dbReference type="GO" id="GO:0004314">
    <property type="term" value="F:[acyl-carrier-protein] S-malonyltransferase activity"/>
    <property type="evidence" value="ECO:0007669"/>
    <property type="project" value="UniProtKB-EC"/>
</dbReference>
<comment type="catalytic activity">
    <reaction evidence="13">
        <text>(9Z)-octadecenoyl-[ACP] + H2O = (9Z)-octadecenoate + holo-[ACP] + H(+)</text>
        <dbReference type="Rhea" id="RHEA:15057"/>
        <dbReference type="Rhea" id="RHEA-COMP:9685"/>
        <dbReference type="Rhea" id="RHEA-COMP:9924"/>
        <dbReference type="ChEBI" id="CHEBI:15377"/>
        <dbReference type="ChEBI" id="CHEBI:15378"/>
        <dbReference type="ChEBI" id="CHEBI:30823"/>
        <dbReference type="ChEBI" id="CHEBI:64479"/>
        <dbReference type="ChEBI" id="CHEBI:78783"/>
        <dbReference type="EC" id="3.1.2.14"/>
    </reaction>
</comment>
<dbReference type="InterPro" id="IPR039569">
    <property type="entry name" value="FAS1-like_DH_region"/>
</dbReference>
<evidence type="ECO:0000313" key="20">
    <source>
        <dbReference type="Proteomes" id="UP001213799"/>
    </source>
</evidence>
<comment type="subunit">
    <text evidence="10">[Alpha(6)beta(6)] hexamers of two multifunctional subunits (alpha and beta).</text>
</comment>
<evidence type="ECO:0000256" key="9">
    <source>
        <dbReference type="ARBA" id="ARBA00023268"/>
    </source>
</evidence>
<evidence type="ECO:0000256" key="1">
    <source>
        <dbReference type="ARBA" id="ARBA00001055"/>
    </source>
</evidence>
<dbReference type="Gene3D" id="3.10.129.10">
    <property type="entry name" value="Hotdog Thioesterase"/>
    <property type="match status" value="1"/>
</dbReference>
<dbReference type="SUPFAM" id="SSF51412">
    <property type="entry name" value="Inosine monophosphate dehydrogenase (IMPDH)"/>
    <property type="match status" value="1"/>
</dbReference>
<evidence type="ECO:0000256" key="13">
    <source>
        <dbReference type="ARBA" id="ARBA00048536"/>
    </source>
</evidence>
<dbReference type="Gene3D" id="3.40.366.10">
    <property type="entry name" value="Malonyl-Coenzyme A Acyl Carrier Protein, domain 2"/>
    <property type="match status" value="3"/>
</dbReference>
<keyword evidence="20" id="KW-1185">Reference proteome</keyword>
<dbReference type="InterPro" id="IPR016452">
    <property type="entry name" value="Fas1/AflB-like"/>
</dbReference>
<evidence type="ECO:0000256" key="16">
    <source>
        <dbReference type="PIRNR" id="PIRNR005562"/>
    </source>
</evidence>
<evidence type="ECO:0000256" key="17">
    <source>
        <dbReference type="PIRSR" id="PIRSR005562-1"/>
    </source>
</evidence>
<dbReference type="GO" id="GO:0004313">
    <property type="term" value="F:[acyl-carrier-protein] S-acetyltransferase activity"/>
    <property type="evidence" value="ECO:0007669"/>
    <property type="project" value="UniProtKB-EC"/>
</dbReference>
<evidence type="ECO:0000256" key="5">
    <source>
        <dbReference type="ARBA" id="ARBA00022857"/>
    </source>
</evidence>
<evidence type="ECO:0000256" key="8">
    <source>
        <dbReference type="ARBA" id="ARBA00023239"/>
    </source>
</evidence>
<feature type="active site" description="For acetyltransferase activity" evidence="17">
    <location>
        <position position="253"/>
    </location>
</feature>
<comment type="caution">
    <text evidence="19">The sequence shown here is derived from an EMBL/GenBank/DDBJ whole genome shotgun (WGS) entry which is preliminary data.</text>
</comment>
<dbReference type="GeneID" id="81591905"/>
<evidence type="ECO:0000256" key="7">
    <source>
        <dbReference type="ARBA" id="ARBA00023027"/>
    </source>
</evidence>
<dbReference type="InterPro" id="IPR016035">
    <property type="entry name" value="Acyl_Trfase/lysoPLipase"/>
</dbReference>
<keyword evidence="6 16" id="KW-0560">Oxidoreductase</keyword>
<dbReference type="GO" id="GO:0016297">
    <property type="term" value="F:fatty acyl-[ACP] hydrolase activity"/>
    <property type="evidence" value="ECO:0007669"/>
    <property type="project" value="UniProtKB-EC"/>
</dbReference>
<evidence type="ECO:0000256" key="10">
    <source>
        <dbReference type="ARBA" id="ARBA00033756"/>
    </source>
</evidence>
<evidence type="ECO:0000313" key="19">
    <source>
        <dbReference type="EMBL" id="KAJ5593705.1"/>
    </source>
</evidence>
<comment type="catalytic activity">
    <reaction evidence="14">
        <text>a 2,3-saturated acyl-[ACP] + NAD(+) = a (2E)-enoyl-[ACP] + NADH + H(+)</text>
        <dbReference type="Rhea" id="RHEA:10240"/>
        <dbReference type="Rhea" id="RHEA-COMP:9925"/>
        <dbReference type="Rhea" id="RHEA-COMP:9926"/>
        <dbReference type="ChEBI" id="CHEBI:15378"/>
        <dbReference type="ChEBI" id="CHEBI:57540"/>
        <dbReference type="ChEBI" id="CHEBI:57945"/>
        <dbReference type="ChEBI" id="CHEBI:78784"/>
        <dbReference type="ChEBI" id="CHEBI:78785"/>
        <dbReference type="EC" id="1.3.1.9"/>
    </reaction>
</comment>
<dbReference type="Gene3D" id="1.20.1050.120">
    <property type="match status" value="1"/>
</dbReference>
<dbReference type="GO" id="GO:0004321">
    <property type="term" value="F:fatty-acyl-CoA synthase activity"/>
    <property type="evidence" value="ECO:0007669"/>
    <property type="project" value="UniProtKB-EC"/>
</dbReference>
<dbReference type="InterPro" id="IPR013785">
    <property type="entry name" value="Aldolase_TIM"/>
</dbReference>
<keyword evidence="8" id="KW-0456">Lyase</keyword>
<dbReference type="GO" id="GO:0005835">
    <property type="term" value="C:fatty acid synthase complex"/>
    <property type="evidence" value="ECO:0007669"/>
    <property type="project" value="UniProtKB-UniRule"/>
</dbReference>
<keyword evidence="4 16" id="KW-0378">Hydrolase</keyword>
<sequence>MESTASALPHWRIDIPDDLLHTLRAYLSRFRQNVATPEPNNIHTKDDYCIPLTEVASFLDHLHQAQVDDDLITALAESFRRCLLSTTDIHTLSTRLDSTSRDKLLEAYFRILKSPPQETSSGLLSSAKYGNSSLLAVFGGQGTHNSTGLDELRSVYRNYKPLLEDIITSAAQVLKKITISSDLSRHFGPNGFDLMLWLQQSENAPNSAFLATAPVSFPMNGLISLVHYCVTCRVLGLQPGEFRDILTGATGHSQGIVVAATVAGSKTWADFLNAVEDAMELLFWLGWESHCGTPNSTSSKSSRSIRDTHLNFATSMLSVRGMKKEVVERILEECNSHLGDDEKAYLGLVNSSDSMVISGPERTLNGVLRILERNGAPSDSHQDKIMYLDRRPGLDCQFLPISAAFHSPHLDIAYRRIIARIGSTGLFDGLDFTIPVYHTFSGEDVHLNLSQDRIPILVRAVLCEPVDWPRACMETFTTHILDFGPGRTSTFLHDQIIGSGRRIIIASEFMASSHSMGGKHEIFRYQPPIMNPSWVKLYSPKLLSDEANGTRLVTRMSQILGTPPIMVAGMTPTTVSTDFVSCVMNAGYHIELACGGYSRPQDLEQAIKQLSSTVPKGRGITLNVIYAAPRAISWQIPLIRRLHSEGYPIEGLCVGAGVPSPEVAKEYIDTLGLKHISLKPSSVNSIMQVLEIAKMNRSVPVLLQWTGGRAGGHHSYDDLYEPLLKTYGSIRKHPNIILVVGSGLGDAQGMMPLLTGEWAESFGYPRMPVDGILIGSRMMVAKEASTSTSVKNLIVQTPGVDNSEWHKTYTGPAGGVITVRSEMGEPIHKIANRAVMLWHDMDNTVFNVKDADKRVELLQNRRLEIITRLNQDYAKPWFAMNFSGKPVRLEDMTYAECLQRITTLMYMHQQQEWVHQSYRVFFLDFVNRVQERFDVEHELPLDASTSPFDLLEKLFTVCPAAIADILYPEDAAFFLGLCKRRGQKPVNFIPILDADFEMWFKKDSLWQMEKLEAIIDQDPQRVCIIHGPVAATFSTSIDEPAADILNKIHDDLIAAVELTVPNRDLIKLEEAKVQTEIRTNPFSSELDFVNMLTSKTQWGTQVECRFKKPLPDGGTLLFLQKLGIGTEHWLSVCLNDETVLVGHHRRPNRVHGAFQPGPGDRLTIEYLSSNKQSLNAAFLLNLPGPPDNRAAFTLGSTDGNAIRFDLRGTNYLSSMVTVNLQRQCKAGQQSLHDITNLQEANIREFYASCWSLNGENLKEDAISTEFSTGPVMLSSQLVSDFISLISRAKGNHSGSHSTPTLAPLDLAIVVAWKALSRPLLVPDLGGDLSRLLHLSNAFEMMPGAEPLQVGDYLETKSHITAVTMKPQGKLVEVTAAIHRKGAVVMRIISEFLMQGQFAQQDENFRFSTPNDWTLSLDSPKVVALLQSRQWFNPHPACPELLGSVLLFRVTSHRAYIQSANMFSLNTRGTVSLVAKEDSGALIGNVSFSHESCSGDPVVDFLERYGSSTREIQPLEHPGWHTVEPLLLRVCDFGPEYSTLSTDHNPIHVSSCFAGFSGLSAPIVHGMYTSAVIRSKVEEHMADLNCSGFRRWSTTFEDVVRGNDLLRIEVHHKGMIAGNMILDVQVWNDETNTKVLTAEAEVEQARTAYMFCGQGSQKKDMGMALYEVDDAAKSIWDRGDRYLFNLYGFSLLDIVRNNPKKITIHFGTKKGRQIRANYLDLTRTQVIGNQEITVPVIGGLSDKSPSITFEEPNGLLFSTQFAQPLISLLNVAEMAALKSRGLVQEGSAFAGHSLGEYSALLACADFMTLEGLLGLTFYRGLVMQFQMSQDAAGRTDFGMAAVNPSRVRNGFNEPSLKILVEAIGRATGLLLEVVNYNVAGQQYVCAGHLRSLWLLQKTCDDLSSSAHRQSPTPEEIQMVIDRHLANATSLPEPIHLQRGRATIPLPGVNVPFHSSYLRGGIPVYRRYLQSKIKKEDIVVDRLVGKYIPNLTGKPFSISREYVEEVAMATDSHVLSQLLVDWVR</sequence>
<dbReference type="InterPro" id="IPR032088">
    <property type="entry name" value="SAT"/>
</dbReference>
<proteinExistence type="inferred from homology"/>
<dbReference type="Pfam" id="PF16073">
    <property type="entry name" value="SAT"/>
    <property type="match status" value="1"/>
</dbReference>
<evidence type="ECO:0000256" key="2">
    <source>
        <dbReference type="ARBA" id="ARBA00010009"/>
    </source>
</evidence>
<feature type="active site" description="For malonyltransferase activity" evidence="17">
    <location>
        <position position="1792"/>
    </location>
</feature>
<comment type="catalytic activity">
    <reaction evidence="1">
        <text>a (3R)-hydroxyacyl-[ACP] = a (2E)-enoyl-[ACP] + H2O</text>
        <dbReference type="Rhea" id="RHEA:13097"/>
        <dbReference type="Rhea" id="RHEA-COMP:9925"/>
        <dbReference type="Rhea" id="RHEA-COMP:9945"/>
        <dbReference type="ChEBI" id="CHEBI:15377"/>
        <dbReference type="ChEBI" id="CHEBI:78784"/>
        <dbReference type="ChEBI" id="CHEBI:78827"/>
        <dbReference type="EC" id="4.2.1.59"/>
    </reaction>
</comment>
<dbReference type="FunFam" id="3.20.20.70:FF:000078">
    <property type="entry name" value="Fatty acid synthase beta subunit dehydratase"/>
    <property type="match status" value="1"/>
</dbReference>